<comment type="caution">
    <text evidence="1">The sequence shown here is derived from an EMBL/GenBank/DDBJ whole genome shotgun (WGS) entry which is preliminary data.</text>
</comment>
<dbReference type="EMBL" id="JBBWRZ010000008">
    <property type="protein sequence ID" value="KAK8230752.1"/>
    <property type="molecule type" value="Genomic_DNA"/>
</dbReference>
<proteinExistence type="predicted"/>
<protein>
    <submittedName>
        <fullName evidence="1">Uncharacterized protein</fullName>
    </submittedName>
</protein>
<gene>
    <name evidence="1" type="ORF">HDK90DRAFT_491754</name>
</gene>
<sequence>MQILGRFANFACRANYLLFSPLPFPSWHFPLGSSQKMAPPTFILNRNPVAALTIDHKVPTFDANAYPNFNAAGLPDYGDDMLSLLLQEAYRLRFIREMPQNKHLSNESHDKKIKYFLRFYDGEGYYFNTFLSASWSGPGTEMSDLPPVNEKTFTAERSEFCCLWAKPWFNFLHNKQDQSAWGAGVRDSFELLLRHTEKEVCNRSRRWHPKVDEHDGRHGKMVLEIPEKDYFDVYDAIDTLYICVRETEINTSFRSPETDFAWDVARMFQRVFPEPTFKPPFDYNPPANDLLESCYKSMPRM</sequence>
<organism evidence="1 2">
    <name type="scientific">Phyllosticta capitalensis</name>
    <dbReference type="NCBI Taxonomy" id="121624"/>
    <lineage>
        <taxon>Eukaryota</taxon>
        <taxon>Fungi</taxon>
        <taxon>Dikarya</taxon>
        <taxon>Ascomycota</taxon>
        <taxon>Pezizomycotina</taxon>
        <taxon>Dothideomycetes</taxon>
        <taxon>Dothideomycetes incertae sedis</taxon>
        <taxon>Botryosphaeriales</taxon>
        <taxon>Phyllostictaceae</taxon>
        <taxon>Phyllosticta</taxon>
    </lineage>
</organism>
<reference evidence="1 2" key="1">
    <citation type="submission" date="2024-04" db="EMBL/GenBank/DDBJ databases">
        <title>Phyllosticta paracitricarpa is synonymous to the EU quarantine fungus P. citricarpa based on phylogenomic analyses.</title>
        <authorList>
            <consortium name="Lawrence Berkeley National Laboratory"/>
            <person name="Van Ingen-Buijs V.A."/>
            <person name="Van Westerhoven A.C."/>
            <person name="Haridas S."/>
            <person name="Skiadas P."/>
            <person name="Martin F."/>
            <person name="Groenewald J.Z."/>
            <person name="Crous P.W."/>
            <person name="Seidl M.F."/>
        </authorList>
    </citation>
    <scope>NUCLEOTIDE SEQUENCE [LARGE SCALE GENOMIC DNA]</scope>
    <source>
        <strain evidence="1 2">CBS 123374</strain>
    </source>
</reference>
<dbReference type="Proteomes" id="UP001492380">
    <property type="component" value="Unassembled WGS sequence"/>
</dbReference>
<keyword evidence="2" id="KW-1185">Reference proteome</keyword>
<name>A0ABR1YK86_9PEZI</name>
<accession>A0ABR1YK86</accession>
<evidence type="ECO:0000313" key="2">
    <source>
        <dbReference type="Proteomes" id="UP001492380"/>
    </source>
</evidence>
<evidence type="ECO:0000313" key="1">
    <source>
        <dbReference type="EMBL" id="KAK8230752.1"/>
    </source>
</evidence>